<protein>
    <recommendedName>
        <fullName evidence="3">Transcription initiation factor TFIID subunit 4</fullName>
    </recommendedName>
    <alternativeName>
        <fullName evidence="8">TBP-associated factor 4</fullName>
    </alternativeName>
</protein>
<keyword evidence="5" id="KW-0804">Transcription</keyword>
<gene>
    <name evidence="11" type="ORF">BGZ95_003354</name>
</gene>
<feature type="region of interest" description="Disordered" evidence="9">
    <location>
        <begin position="969"/>
        <end position="989"/>
    </location>
</feature>
<feature type="compositionally biased region" description="Polar residues" evidence="9">
    <location>
        <begin position="428"/>
        <end position="437"/>
    </location>
</feature>
<feature type="compositionally biased region" description="Low complexity" evidence="9">
    <location>
        <begin position="438"/>
        <end position="456"/>
    </location>
</feature>
<dbReference type="GO" id="GO:0016251">
    <property type="term" value="F:RNA polymerase II general transcription initiation factor activity"/>
    <property type="evidence" value="ECO:0007669"/>
    <property type="project" value="TreeGrafter"/>
</dbReference>
<dbReference type="InterPro" id="IPR045144">
    <property type="entry name" value="TAF4"/>
</dbReference>
<dbReference type="GO" id="GO:0005669">
    <property type="term" value="C:transcription factor TFIID complex"/>
    <property type="evidence" value="ECO:0007669"/>
    <property type="project" value="InterPro"/>
</dbReference>
<proteinExistence type="inferred from homology"/>
<comment type="caution">
    <text evidence="11">The sequence shown here is derived from an EMBL/GenBank/DDBJ whole genome shotgun (WGS) entry which is preliminary data.</text>
</comment>
<dbReference type="InterPro" id="IPR009072">
    <property type="entry name" value="Histone-fold"/>
</dbReference>
<feature type="compositionally biased region" description="Low complexity" evidence="9">
    <location>
        <begin position="165"/>
        <end position="177"/>
    </location>
</feature>
<comment type="function">
    <text evidence="7">Functions as a component of the DNA-binding general transcription factor complex TFIID. Binding of TFIID to a promoter (with or without TATA element) is the initial step in pre-initiation complex (PIC) formation. TFIID plays a key role in the regulation of gene expression by RNA polymerase II through different activities such as transcription activator interaction, core promoter recognition and selectivity, TFIIA and TFIIB interaction, chromatin modification (histone acetylation by TAF1), facilitation of DNA opening and initiation of transcription.</text>
</comment>
<feature type="region of interest" description="Disordered" evidence="9">
    <location>
        <begin position="1"/>
        <end position="48"/>
    </location>
</feature>
<feature type="compositionally biased region" description="Basic and acidic residues" evidence="9">
    <location>
        <begin position="773"/>
        <end position="793"/>
    </location>
</feature>
<evidence type="ECO:0000259" key="10">
    <source>
        <dbReference type="Pfam" id="PF05236"/>
    </source>
</evidence>
<feature type="compositionally biased region" description="Low complexity" evidence="9">
    <location>
        <begin position="495"/>
        <end position="507"/>
    </location>
</feature>
<name>A0AAD4H1G1_9FUNG</name>
<comment type="similarity">
    <text evidence="2">Belongs to the TAF4 family.</text>
</comment>
<reference evidence="11" key="1">
    <citation type="journal article" date="2020" name="Fungal Divers.">
        <title>Resolving the Mortierellaceae phylogeny through synthesis of multi-gene phylogenetics and phylogenomics.</title>
        <authorList>
            <person name="Vandepol N."/>
            <person name="Liber J."/>
            <person name="Desiro A."/>
            <person name="Na H."/>
            <person name="Kennedy M."/>
            <person name="Barry K."/>
            <person name="Grigoriev I.V."/>
            <person name="Miller A.N."/>
            <person name="O'Donnell K."/>
            <person name="Stajich J.E."/>
            <person name="Bonito G."/>
        </authorList>
    </citation>
    <scope>NUCLEOTIDE SEQUENCE</scope>
    <source>
        <strain evidence="11">NRRL 28262</strain>
    </source>
</reference>
<feature type="region of interest" description="Disordered" evidence="9">
    <location>
        <begin position="427"/>
        <end position="466"/>
    </location>
</feature>
<feature type="compositionally biased region" description="Polar residues" evidence="9">
    <location>
        <begin position="197"/>
        <end position="211"/>
    </location>
</feature>
<evidence type="ECO:0000256" key="2">
    <source>
        <dbReference type="ARBA" id="ARBA00006178"/>
    </source>
</evidence>
<organism evidence="11 12">
    <name type="scientific">Linnemannia exigua</name>
    <dbReference type="NCBI Taxonomy" id="604196"/>
    <lineage>
        <taxon>Eukaryota</taxon>
        <taxon>Fungi</taxon>
        <taxon>Fungi incertae sedis</taxon>
        <taxon>Mucoromycota</taxon>
        <taxon>Mortierellomycotina</taxon>
        <taxon>Mortierellomycetes</taxon>
        <taxon>Mortierellales</taxon>
        <taxon>Mortierellaceae</taxon>
        <taxon>Linnemannia</taxon>
    </lineage>
</organism>
<evidence type="ECO:0000256" key="9">
    <source>
        <dbReference type="SAM" id="MobiDB-lite"/>
    </source>
</evidence>
<dbReference type="EMBL" id="JAAAIL010001763">
    <property type="protein sequence ID" value="KAG0265341.1"/>
    <property type="molecule type" value="Genomic_DNA"/>
</dbReference>
<comment type="subcellular location">
    <subcellularLocation>
        <location evidence="1">Nucleus</location>
    </subcellularLocation>
</comment>
<evidence type="ECO:0000256" key="3">
    <source>
        <dbReference type="ARBA" id="ARBA00017306"/>
    </source>
</evidence>
<feature type="compositionally biased region" description="Low complexity" evidence="9">
    <location>
        <begin position="608"/>
        <end position="621"/>
    </location>
</feature>
<dbReference type="InterPro" id="IPR007900">
    <property type="entry name" value="TAF4_C"/>
</dbReference>
<feature type="compositionally biased region" description="Low complexity" evidence="9">
    <location>
        <begin position="873"/>
        <end position="904"/>
    </location>
</feature>
<evidence type="ECO:0000256" key="8">
    <source>
        <dbReference type="ARBA" id="ARBA00031747"/>
    </source>
</evidence>
<feature type="domain" description="Transcription initiation factor TFIID component TAF4 C-terminal" evidence="10">
    <location>
        <begin position="646"/>
        <end position="880"/>
    </location>
</feature>
<evidence type="ECO:0000256" key="6">
    <source>
        <dbReference type="ARBA" id="ARBA00023242"/>
    </source>
</evidence>
<keyword evidence="12" id="KW-1185">Reference proteome</keyword>
<evidence type="ECO:0000313" key="11">
    <source>
        <dbReference type="EMBL" id="KAG0265341.1"/>
    </source>
</evidence>
<keyword evidence="6" id="KW-0539">Nucleus</keyword>
<feature type="compositionally biased region" description="Polar residues" evidence="9">
    <location>
        <begin position="915"/>
        <end position="930"/>
    </location>
</feature>
<dbReference type="GO" id="GO:0046982">
    <property type="term" value="F:protein heterodimerization activity"/>
    <property type="evidence" value="ECO:0007669"/>
    <property type="project" value="InterPro"/>
</dbReference>
<feature type="region of interest" description="Disordered" evidence="9">
    <location>
        <begin position="259"/>
        <end position="303"/>
    </location>
</feature>
<feature type="compositionally biased region" description="Basic residues" evidence="9">
    <location>
        <begin position="267"/>
        <end position="277"/>
    </location>
</feature>
<dbReference type="AlphaFoldDB" id="A0AAD4H1G1"/>
<feature type="compositionally biased region" description="Pro residues" evidence="9">
    <location>
        <begin position="485"/>
        <end position="494"/>
    </location>
</feature>
<dbReference type="Pfam" id="PF05236">
    <property type="entry name" value="TAF4"/>
    <property type="match status" value="1"/>
</dbReference>
<feature type="region of interest" description="Disordered" evidence="9">
    <location>
        <begin position="601"/>
        <end position="632"/>
    </location>
</feature>
<feature type="region of interest" description="Disordered" evidence="9">
    <location>
        <begin position="864"/>
        <end position="930"/>
    </location>
</feature>
<feature type="compositionally biased region" description="Polar residues" evidence="9">
    <location>
        <begin position="1"/>
        <end position="20"/>
    </location>
</feature>
<evidence type="ECO:0000256" key="7">
    <source>
        <dbReference type="ARBA" id="ARBA00025346"/>
    </source>
</evidence>
<dbReference type="GO" id="GO:0006367">
    <property type="term" value="P:transcription initiation at RNA polymerase II promoter"/>
    <property type="evidence" value="ECO:0007669"/>
    <property type="project" value="TreeGrafter"/>
</dbReference>
<sequence length="1028" mass="105030">MASNNNTHNATPGPQNTANMTGGIGLGDHGHPHPHPQQGQHHDSHGPGVPIMHVDELLSDFPLNMSNGAHSAGTMNSGAAHTNIMEELDDLFGDDFTTPSTTTTATAPTATAGAVHSNVGIPQVHLPQPSQPQHTTVSHSQILPPNMHFPATSGPAHSPQSRVLQQHPHPQTPAAAAMDSPSAIPAPMTPGHHTPGTRISPQTPQPATTAHMSHAPQIATPGMHAMQHIRPQAMASPALPQQYQHQVALQQHQAALQQQQQQAALQQHHHQQAHQHAHLPQQSLQPAVAPRPVFPSPQHHQAAVNQAAALLPRPVQPNIVQMPPTASTPGLPNGHTPIPTVATPIPATPTATSTPTPVPAAPVVLAGSPLAHILSNTSLETGQQLRNLFTLLQTNVVTPNEFLLRAEQLLEPAQFKILDVIRRRHVPQPQQNMPQSLPTSSSSTPAANSPITTANPSAASSPMHQPATAGIVRPAGAQHISTPAVPTPVQPTTPQPTTVAPATTAPQSAPVRKRNIDTTSAVSTPPNESKTKRPKMEQQQIVPGAGVVNGAAAGPSTPALPSGAGTVTPGGAASASNFNRVSLPGQQRPVNVAPSAAVAGAAGGTGAATGATSAGTGTAARSGGGGGGAASTEKVNYDNITDVMGYVGGVDLREETDNIMRDSDGYSKSGGGDGQDRTRIQNFVDVGLLKTTIERIAASHKLQTIEPDVLAYLAMAAQERLRGLAEQMVHASKHRGRSLATATPPMYDEEHAMYRVGVSQDVKKQLLAVERVEREEETKRKEHIAERERRLAAGEDLDENGDPRGGPGGAGAKKNKKQKEGGPGVSARNMSEEARKKVANQTAMGFAGGSGRTYSWMMGSGGAGGGGGGGGAASPSPLAGPPIVASTGSASAVGSPSASGAAANGTGGSLKPSLSRGSTMPTSTVQTGTPTIGGAGIECLGGAGGAAGAGAGASSGAVGSPSLVRGAGAGGSMILPPSTLGRPTNLRDSSRKVNIRDALFCLERDRGGGGGEGSGQRVLVKSYVKWLK</sequence>
<feature type="region of interest" description="Disordered" evidence="9">
    <location>
        <begin position="317"/>
        <end position="337"/>
    </location>
</feature>
<keyword evidence="4" id="KW-0805">Transcription regulation</keyword>
<dbReference type="CDD" id="cd08045">
    <property type="entry name" value="HFD_TAF4"/>
    <property type="match status" value="1"/>
</dbReference>
<feature type="region of interest" description="Disordered" evidence="9">
    <location>
        <begin position="149"/>
        <end position="213"/>
    </location>
</feature>
<evidence type="ECO:0000313" key="12">
    <source>
        <dbReference type="Proteomes" id="UP001194580"/>
    </source>
</evidence>
<dbReference type="GO" id="GO:0003677">
    <property type="term" value="F:DNA binding"/>
    <property type="evidence" value="ECO:0007669"/>
    <property type="project" value="TreeGrafter"/>
</dbReference>
<dbReference type="PANTHER" id="PTHR15138">
    <property type="entry name" value="TRANSCRIPTION INITIATION FACTOR TFIID SUBUNIT 4"/>
    <property type="match status" value="1"/>
</dbReference>
<evidence type="ECO:0000256" key="4">
    <source>
        <dbReference type="ARBA" id="ARBA00023015"/>
    </source>
</evidence>
<dbReference type="Proteomes" id="UP001194580">
    <property type="component" value="Unassembled WGS sequence"/>
</dbReference>
<dbReference type="PANTHER" id="PTHR15138:SF14">
    <property type="entry name" value="TRANSCRIPTION INITIATION FACTOR TFIID SUBUNIT 4"/>
    <property type="match status" value="1"/>
</dbReference>
<dbReference type="Gene3D" id="1.10.20.10">
    <property type="entry name" value="Histone, subunit A"/>
    <property type="match status" value="1"/>
</dbReference>
<evidence type="ECO:0000256" key="5">
    <source>
        <dbReference type="ARBA" id="ARBA00023163"/>
    </source>
</evidence>
<feature type="compositionally biased region" description="Polar residues" evidence="9">
    <location>
        <begin position="517"/>
        <end position="528"/>
    </location>
</feature>
<accession>A0AAD4H1G1</accession>
<evidence type="ECO:0000256" key="1">
    <source>
        <dbReference type="ARBA" id="ARBA00004123"/>
    </source>
</evidence>
<feature type="region of interest" description="Disordered" evidence="9">
    <location>
        <begin position="480"/>
        <end position="538"/>
    </location>
</feature>
<feature type="region of interest" description="Disordered" evidence="9">
    <location>
        <begin position="773"/>
        <end position="847"/>
    </location>
</feature>